<gene>
    <name evidence="2" type="ORF">Apa02nite_100730</name>
</gene>
<proteinExistence type="predicted"/>
<keyword evidence="3" id="KW-1185">Reference proteome</keyword>
<comment type="caution">
    <text evidence="2">The sequence shown here is derived from an EMBL/GenBank/DDBJ whole genome shotgun (WGS) entry which is preliminary data.</text>
</comment>
<reference evidence="2 3" key="1">
    <citation type="submission" date="2021-01" db="EMBL/GenBank/DDBJ databases">
        <title>Whole genome shotgun sequence of Actinoplanes palleronii NBRC 14916.</title>
        <authorList>
            <person name="Komaki H."/>
            <person name="Tamura T."/>
        </authorList>
    </citation>
    <scope>NUCLEOTIDE SEQUENCE [LARGE SCALE GENOMIC DNA]</scope>
    <source>
        <strain evidence="2 3">NBRC 14916</strain>
    </source>
</reference>
<organism evidence="2 3">
    <name type="scientific">Actinoplanes palleronii</name>
    <dbReference type="NCBI Taxonomy" id="113570"/>
    <lineage>
        <taxon>Bacteria</taxon>
        <taxon>Bacillati</taxon>
        <taxon>Actinomycetota</taxon>
        <taxon>Actinomycetes</taxon>
        <taxon>Micromonosporales</taxon>
        <taxon>Micromonosporaceae</taxon>
        <taxon>Actinoplanes</taxon>
    </lineage>
</organism>
<protein>
    <submittedName>
        <fullName evidence="2">Uncharacterized protein</fullName>
    </submittedName>
</protein>
<evidence type="ECO:0000313" key="3">
    <source>
        <dbReference type="Proteomes" id="UP000624709"/>
    </source>
</evidence>
<accession>A0ABQ4BTJ0</accession>
<name>A0ABQ4BTJ0_9ACTN</name>
<dbReference type="EMBL" id="BOMS01000201">
    <property type="protein sequence ID" value="GIE73965.1"/>
    <property type="molecule type" value="Genomic_DNA"/>
</dbReference>
<feature type="region of interest" description="Disordered" evidence="1">
    <location>
        <begin position="1"/>
        <end position="27"/>
    </location>
</feature>
<evidence type="ECO:0000256" key="1">
    <source>
        <dbReference type="SAM" id="MobiDB-lite"/>
    </source>
</evidence>
<dbReference type="Proteomes" id="UP000624709">
    <property type="component" value="Unassembled WGS sequence"/>
</dbReference>
<evidence type="ECO:0000313" key="2">
    <source>
        <dbReference type="EMBL" id="GIE73965.1"/>
    </source>
</evidence>
<sequence>MSVSGGSPAHGGTQKGEPTRQTNPPLPSQFITLAMGRWYRAAIIKIMGDINFGPCPHCGSPEIACVPSGPADGYNRSGMAVSTFRTIPFSRVICLQCGLVREWITDRAHLDLLRKKFGPKR</sequence>